<evidence type="ECO:0000256" key="1">
    <source>
        <dbReference type="ARBA" id="ARBA00004370"/>
    </source>
</evidence>
<evidence type="ECO:0000259" key="6">
    <source>
        <dbReference type="Pfam" id="PF13505"/>
    </source>
</evidence>
<evidence type="ECO:0000256" key="5">
    <source>
        <dbReference type="SAM" id="SignalP"/>
    </source>
</evidence>
<evidence type="ECO:0000256" key="2">
    <source>
        <dbReference type="ARBA" id="ARBA00022729"/>
    </source>
</evidence>
<comment type="caution">
    <text evidence="7">The sequence shown here is derived from an EMBL/GenBank/DDBJ whole genome shotgun (WGS) entry which is preliminary data.</text>
</comment>
<feature type="domain" description="Outer membrane protein beta-barrel" evidence="6">
    <location>
        <begin position="14"/>
        <end position="237"/>
    </location>
</feature>
<dbReference type="Proteomes" id="UP000248014">
    <property type="component" value="Unassembled WGS sequence"/>
</dbReference>
<dbReference type="InterPro" id="IPR051692">
    <property type="entry name" value="OMP-like"/>
</dbReference>
<keyword evidence="2 5" id="KW-0732">Signal</keyword>
<evidence type="ECO:0000313" key="8">
    <source>
        <dbReference type="Proteomes" id="UP000248014"/>
    </source>
</evidence>
<dbReference type="AlphaFoldDB" id="A0A2V3VC83"/>
<evidence type="ECO:0000256" key="4">
    <source>
        <dbReference type="ARBA" id="ARBA00038306"/>
    </source>
</evidence>
<evidence type="ECO:0000256" key="3">
    <source>
        <dbReference type="ARBA" id="ARBA00023136"/>
    </source>
</evidence>
<keyword evidence="8" id="KW-1185">Reference proteome</keyword>
<proteinExistence type="inferred from homology"/>
<protein>
    <submittedName>
        <fullName evidence="7">Outer membrane immunogenic protein</fullName>
    </submittedName>
</protein>
<accession>A0A2V3VC83</accession>
<dbReference type="Pfam" id="PF13505">
    <property type="entry name" value="OMP_b-brl"/>
    <property type="match status" value="1"/>
</dbReference>
<dbReference type="InterPro" id="IPR027385">
    <property type="entry name" value="Beta-barrel_OMP"/>
</dbReference>
<organism evidence="7 8">
    <name type="scientific">Blastomonas natatoria</name>
    <dbReference type="NCBI Taxonomy" id="34015"/>
    <lineage>
        <taxon>Bacteria</taxon>
        <taxon>Pseudomonadati</taxon>
        <taxon>Pseudomonadota</taxon>
        <taxon>Alphaproteobacteria</taxon>
        <taxon>Sphingomonadales</taxon>
        <taxon>Sphingomonadaceae</taxon>
        <taxon>Blastomonas</taxon>
    </lineage>
</organism>
<dbReference type="RefSeq" id="WP_110297355.1">
    <property type="nucleotide sequence ID" value="NZ_QJJM01000001.1"/>
</dbReference>
<sequence length="281" mass="30085">MKTPIKFSALSAIAVAMLATPAFAQTAKEDTDFDGVYVGGHFGYSAQSSPRDEGVNFDTNGDGDYSDGVFTTSGANAFNPGFCRGSARTAIAGDGCRQDQNDIEYGIRIGADKRYGNFVIGALVEGSRSEAKDSVTAFSSTPANYVFTRELDYAISARARAGYTPGGGILFYGTGGASYGRIDNSFRTTNGANAFTPRNGKDWSWGWQAGGGVEAKIANNMTIGLEYLYNTYTNDDYVVNVGPGTAPATNPFLLRAGETDMRRSDPNFEFHSIRVTTAFRF</sequence>
<comment type="subcellular location">
    <subcellularLocation>
        <location evidence="1">Membrane</location>
    </subcellularLocation>
</comment>
<dbReference type="GO" id="GO:0016020">
    <property type="term" value="C:membrane"/>
    <property type="evidence" value="ECO:0007669"/>
    <property type="project" value="UniProtKB-SubCell"/>
</dbReference>
<comment type="similarity">
    <text evidence="4">Belongs to the Omp25/RopB family.</text>
</comment>
<dbReference type="SUPFAM" id="SSF56925">
    <property type="entry name" value="OMPA-like"/>
    <property type="match status" value="1"/>
</dbReference>
<dbReference type="Gene3D" id="2.40.160.20">
    <property type="match status" value="1"/>
</dbReference>
<evidence type="ECO:0000313" key="7">
    <source>
        <dbReference type="EMBL" id="PXW79426.1"/>
    </source>
</evidence>
<dbReference type="PANTHER" id="PTHR34001">
    <property type="entry name" value="BLL7405 PROTEIN"/>
    <property type="match status" value="1"/>
</dbReference>
<name>A0A2V3VC83_9SPHN</name>
<feature type="signal peptide" evidence="5">
    <location>
        <begin position="1"/>
        <end position="24"/>
    </location>
</feature>
<dbReference type="PANTHER" id="PTHR34001:SF3">
    <property type="entry name" value="BLL7405 PROTEIN"/>
    <property type="match status" value="1"/>
</dbReference>
<feature type="chain" id="PRO_5016117434" evidence="5">
    <location>
        <begin position="25"/>
        <end position="281"/>
    </location>
</feature>
<dbReference type="InterPro" id="IPR011250">
    <property type="entry name" value="OMP/PagP_B-barrel"/>
</dbReference>
<gene>
    <name evidence="7" type="ORF">C7451_101494</name>
</gene>
<dbReference type="OrthoDB" id="9815357at2"/>
<dbReference type="EMBL" id="QJJM01000001">
    <property type="protein sequence ID" value="PXW79426.1"/>
    <property type="molecule type" value="Genomic_DNA"/>
</dbReference>
<keyword evidence="3" id="KW-0472">Membrane</keyword>
<reference evidence="7 8" key="1">
    <citation type="submission" date="2018-05" db="EMBL/GenBank/DDBJ databases">
        <title>Genomic Encyclopedia of Type Strains, Phase IV (KMG-IV): sequencing the most valuable type-strain genomes for metagenomic binning, comparative biology and taxonomic classification.</title>
        <authorList>
            <person name="Goeker M."/>
        </authorList>
    </citation>
    <scope>NUCLEOTIDE SEQUENCE [LARGE SCALE GENOMIC DNA]</scope>
    <source>
        <strain evidence="7 8">DSM 3183</strain>
    </source>
</reference>